<evidence type="ECO:0000256" key="2">
    <source>
        <dbReference type="ARBA" id="ARBA00023235"/>
    </source>
</evidence>
<reference evidence="3 4" key="1">
    <citation type="submission" date="2018-05" db="EMBL/GenBank/DDBJ databases">
        <title>Paenibacillus flagellatus sp. nov., isolated from selenium mineral soil.</title>
        <authorList>
            <person name="Dai X."/>
        </authorList>
    </citation>
    <scope>NUCLEOTIDE SEQUENCE [LARGE SCALE GENOMIC DNA]</scope>
    <source>
        <strain evidence="3 4">DXL2</strain>
    </source>
</reference>
<accession>A0A2V5KPA0</accession>
<dbReference type="OrthoDB" id="9803739at2"/>
<dbReference type="EMBL" id="QJVJ01000008">
    <property type="protein sequence ID" value="PYI52977.1"/>
    <property type="molecule type" value="Genomic_DNA"/>
</dbReference>
<dbReference type="RefSeq" id="WP_110841525.1">
    <property type="nucleotide sequence ID" value="NZ_QJVJ01000008.1"/>
</dbReference>
<keyword evidence="4" id="KW-1185">Reference proteome</keyword>
<comment type="caution">
    <text evidence="3">The sequence shown here is derived from an EMBL/GenBank/DDBJ whole genome shotgun (WGS) entry which is preliminary data.</text>
</comment>
<dbReference type="PANTHER" id="PTHR21198">
    <property type="entry name" value="GLUTAMATE RACEMASE"/>
    <property type="match status" value="1"/>
</dbReference>
<evidence type="ECO:0000256" key="1">
    <source>
        <dbReference type="ARBA" id="ARBA00007847"/>
    </source>
</evidence>
<dbReference type="PROSITE" id="PS00924">
    <property type="entry name" value="ASP_GLU_RACEMASE_2"/>
    <property type="match status" value="1"/>
</dbReference>
<gene>
    <name evidence="3" type="ORF">DLM86_18430</name>
</gene>
<dbReference type="Pfam" id="PF01177">
    <property type="entry name" value="Asp_Glu_race"/>
    <property type="match status" value="1"/>
</dbReference>
<dbReference type="PANTHER" id="PTHR21198:SF7">
    <property type="entry name" value="ASPARTATE-GLUTAMATE RACEMASE FAMILY"/>
    <property type="match status" value="1"/>
</dbReference>
<evidence type="ECO:0000313" key="4">
    <source>
        <dbReference type="Proteomes" id="UP000247476"/>
    </source>
</evidence>
<dbReference type="Gene3D" id="3.40.50.1860">
    <property type="match status" value="2"/>
</dbReference>
<dbReference type="NCBIfam" id="TIGR00035">
    <property type="entry name" value="asp_race"/>
    <property type="match status" value="1"/>
</dbReference>
<dbReference type="InterPro" id="IPR001920">
    <property type="entry name" value="Asp/Glu_race"/>
</dbReference>
<dbReference type="InterPro" id="IPR018187">
    <property type="entry name" value="Asp/Glu_racemase_AS_1"/>
</dbReference>
<dbReference type="InterPro" id="IPR033134">
    <property type="entry name" value="Asp/Glu_racemase_AS_2"/>
</dbReference>
<keyword evidence="2" id="KW-0413">Isomerase</keyword>
<comment type="similarity">
    <text evidence="1">Belongs to the aspartate/glutamate racemases family.</text>
</comment>
<name>A0A2V5KPA0_9BACL</name>
<dbReference type="GO" id="GO:0047661">
    <property type="term" value="F:amino-acid racemase activity"/>
    <property type="evidence" value="ECO:0007669"/>
    <property type="project" value="InterPro"/>
</dbReference>
<proteinExistence type="inferred from homology"/>
<dbReference type="Proteomes" id="UP000247476">
    <property type="component" value="Unassembled WGS sequence"/>
</dbReference>
<dbReference type="InterPro" id="IPR004380">
    <property type="entry name" value="Asp_race"/>
</dbReference>
<protein>
    <submittedName>
        <fullName evidence="3">Aspartate racemase</fullName>
    </submittedName>
</protein>
<sequence length="231" mass="25555">MKTIGLIGGMSWESTAEYYRHLNTLVRNRLGGLHSAKCVLVSFDFAEMVDLQHRGEWEAAAEAMGDAARKLEAAGAEAVVICTNTMHKLADAVERAAGIPLLHIVDVTAEKIKERSLKTVGLLGTRFTMEQPFYRERLQRHGIRAVVPNEADRTTVHDVIYNELCQGVLRPESKAAYLDVIERLRAEGAEGIILGCTEIPLLLNEADTDLPLFDTTFLHAEAAIRFALETV</sequence>
<dbReference type="PROSITE" id="PS00923">
    <property type="entry name" value="ASP_GLU_RACEMASE_1"/>
    <property type="match status" value="1"/>
</dbReference>
<organism evidence="3 4">
    <name type="scientific">Paenibacillus flagellatus</name>
    <dbReference type="NCBI Taxonomy" id="2211139"/>
    <lineage>
        <taxon>Bacteria</taxon>
        <taxon>Bacillati</taxon>
        <taxon>Bacillota</taxon>
        <taxon>Bacilli</taxon>
        <taxon>Bacillales</taxon>
        <taxon>Paenibacillaceae</taxon>
        <taxon>Paenibacillus</taxon>
    </lineage>
</organism>
<dbReference type="SUPFAM" id="SSF53681">
    <property type="entry name" value="Aspartate/glutamate racemase"/>
    <property type="match status" value="2"/>
</dbReference>
<dbReference type="AlphaFoldDB" id="A0A2V5KPA0"/>
<dbReference type="InterPro" id="IPR015942">
    <property type="entry name" value="Asp/Glu/hydantoin_racemase"/>
</dbReference>
<evidence type="ECO:0000313" key="3">
    <source>
        <dbReference type="EMBL" id="PYI52977.1"/>
    </source>
</evidence>